<accession>A0A0E0A1K7</accession>
<dbReference type="InterPro" id="IPR003653">
    <property type="entry name" value="Peptidase_C48_C"/>
</dbReference>
<dbReference type="EnsemblPlants" id="OGLUM05G23950.1">
    <property type="protein sequence ID" value="OGLUM05G23950.1"/>
    <property type="gene ID" value="OGLUM05G23950"/>
</dbReference>
<dbReference type="Proteomes" id="UP000026961">
    <property type="component" value="Chromosome 5"/>
</dbReference>
<name>A0A0E0A1K7_9ORYZ</name>
<keyword evidence="8" id="KW-1185">Reference proteome</keyword>
<dbReference type="SUPFAM" id="SSF54001">
    <property type="entry name" value="Cysteine proteinases"/>
    <property type="match status" value="1"/>
</dbReference>
<reference evidence="7" key="2">
    <citation type="submission" date="2018-05" db="EMBL/GenBank/DDBJ databases">
        <title>OgluRS3 (Oryza glumaepatula Reference Sequence Version 3).</title>
        <authorList>
            <person name="Zhang J."/>
            <person name="Kudrna D."/>
            <person name="Lee S."/>
            <person name="Talag J."/>
            <person name="Welchert J."/>
            <person name="Wing R.A."/>
        </authorList>
    </citation>
    <scope>NUCLEOTIDE SEQUENCE [LARGE SCALE GENOMIC DNA]</scope>
</reference>
<dbReference type="PANTHER" id="PTHR34835:SF60">
    <property type="entry name" value="OS10G0490300 PROTEIN"/>
    <property type="match status" value="1"/>
</dbReference>
<evidence type="ECO:0000256" key="5">
    <source>
        <dbReference type="SAM" id="Phobius"/>
    </source>
</evidence>
<comment type="similarity">
    <text evidence="1">Belongs to the peptidase C48 family.</text>
</comment>
<organism evidence="7">
    <name type="scientific">Oryza glumipatula</name>
    <dbReference type="NCBI Taxonomy" id="40148"/>
    <lineage>
        <taxon>Eukaryota</taxon>
        <taxon>Viridiplantae</taxon>
        <taxon>Streptophyta</taxon>
        <taxon>Embryophyta</taxon>
        <taxon>Tracheophyta</taxon>
        <taxon>Spermatophyta</taxon>
        <taxon>Magnoliopsida</taxon>
        <taxon>Liliopsida</taxon>
        <taxon>Poales</taxon>
        <taxon>Poaceae</taxon>
        <taxon>BOP clade</taxon>
        <taxon>Oryzoideae</taxon>
        <taxon>Oryzeae</taxon>
        <taxon>Oryzinae</taxon>
        <taxon>Oryza</taxon>
    </lineage>
</organism>
<dbReference type="eggNOG" id="KOG0778">
    <property type="taxonomic scope" value="Eukaryota"/>
</dbReference>
<evidence type="ECO:0000313" key="7">
    <source>
        <dbReference type="EnsemblPlants" id="OGLUM05G23950.1"/>
    </source>
</evidence>
<feature type="domain" description="Ubiquitin-like protease family profile" evidence="6">
    <location>
        <begin position="714"/>
        <end position="906"/>
    </location>
</feature>
<protein>
    <recommendedName>
        <fullName evidence="6">Ubiquitin-like protease family profile domain-containing protein</fullName>
    </recommendedName>
</protein>
<reference evidence="7" key="1">
    <citation type="submission" date="2015-04" db="UniProtKB">
        <authorList>
            <consortium name="EnsemblPlants"/>
        </authorList>
    </citation>
    <scope>IDENTIFICATION</scope>
</reference>
<evidence type="ECO:0000256" key="4">
    <source>
        <dbReference type="SAM" id="MobiDB-lite"/>
    </source>
</evidence>
<evidence type="ECO:0000256" key="1">
    <source>
        <dbReference type="ARBA" id="ARBA00005234"/>
    </source>
</evidence>
<evidence type="ECO:0000313" key="8">
    <source>
        <dbReference type="Proteomes" id="UP000026961"/>
    </source>
</evidence>
<dbReference type="Gramene" id="OGLUM05G23950.1">
    <property type="protein sequence ID" value="OGLUM05G23950.1"/>
    <property type="gene ID" value="OGLUM05G23950"/>
</dbReference>
<dbReference type="Pfam" id="PF02902">
    <property type="entry name" value="Peptidase_C48"/>
    <property type="match status" value="1"/>
</dbReference>
<dbReference type="GO" id="GO:0006508">
    <property type="term" value="P:proteolysis"/>
    <property type="evidence" value="ECO:0007669"/>
    <property type="project" value="UniProtKB-KW"/>
</dbReference>
<evidence type="ECO:0000256" key="3">
    <source>
        <dbReference type="ARBA" id="ARBA00022801"/>
    </source>
</evidence>
<dbReference type="GO" id="GO:0008234">
    <property type="term" value="F:cysteine-type peptidase activity"/>
    <property type="evidence" value="ECO:0007669"/>
    <property type="project" value="InterPro"/>
</dbReference>
<keyword evidence="2" id="KW-0645">Protease</keyword>
<dbReference type="HOGENOM" id="CLU_007688_0_0_1"/>
<dbReference type="PROSITE" id="PS50600">
    <property type="entry name" value="ULP_PROTEASE"/>
    <property type="match status" value="1"/>
</dbReference>
<evidence type="ECO:0000259" key="6">
    <source>
        <dbReference type="PROSITE" id="PS50600"/>
    </source>
</evidence>
<dbReference type="AlphaFoldDB" id="A0A0E0A1K7"/>
<dbReference type="InterPro" id="IPR038765">
    <property type="entry name" value="Papain-like_cys_pep_sf"/>
</dbReference>
<dbReference type="Gene3D" id="3.40.395.10">
    <property type="entry name" value="Adenoviral Proteinase, Chain A"/>
    <property type="match status" value="1"/>
</dbReference>
<dbReference type="PANTHER" id="PTHR34835">
    <property type="entry name" value="OS07G0283600 PROTEIN-RELATED"/>
    <property type="match status" value="1"/>
</dbReference>
<keyword evidence="5" id="KW-1133">Transmembrane helix</keyword>
<keyword evidence="5" id="KW-0472">Membrane</keyword>
<keyword evidence="5" id="KW-0812">Transmembrane</keyword>
<feature type="region of interest" description="Disordered" evidence="4">
    <location>
        <begin position="1"/>
        <end position="47"/>
    </location>
</feature>
<feature type="region of interest" description="Disordered" evidence="4">
    <location>
        <begin position="401"/>
        <end position="425"/>
    </location>
</feature>
<sequence>MIRQKRSKFEDCSQSLSESDNIHSESLPNNDDDYQCDSCDNSDSHHMDVPSQDHLNVISTNDLNVISVVAMFHSTFAMIWMFHNHIKSKRSEDDNIKMKRSESIELDNGVMINQVLRDIIQRDQIINSLKKKLNIHHNIVLGQKLIPLNKQPVHVVLGLPVGGSTIHSKFDSGKQKILHIFGKTSIPSVKFFGEKLIKNEELPDDQILICFMIVSLNCFLCPNSSLIPSTKYLSAFEDMDLIESLDWCKLVFDWLMDHIRKLEKSKTFGGCLFHLAVNYLDFFNFGSQKVLLDTPRIKVWKRSMIKDYSKFDKISEGVYGKRPVNDIASTCYQMVDNSSSSFADMLKSSVGDLLPSDVQDKIFHLRCNHFGKEDEIFEDKAKKLLIDVPLLLADCSSNYPTQPAAHENSGIEPDHEPVDEINDDGNSKIVLDDDKLPIPNEEFNPIKHINIDEIMTKLNKTGHVPINPLDETEKISALTARNNQLFHDQPSFKIWDSDDDLHRENDDFKKEITPAHLVDSHQVIPDSYSPNPVLRNKITPRKLSQTFAAAVESPIICLDSPDKMYMATLENSTSPNASLNENKENEKGCHIIKDSPDVVFIGEKKFSKKCADIGNKTNMMYNKMNRILLDSQKQNFKTFASPERVLLCNMKNFNPSTSGTKPIHHDLRRVINLAKYCTDPYTPQRSNFTVSQYERQIYNAVCTLSQADIMSKRYAVEIDGVHCKFSSFGGSFKFGHEVSNFVVSVFCRYLFHLSHPSKSKKYYFFSSIGDDLLKHPSRTDFSSVRKCFDGASKARPVESCEMLFFPILYKRHWFVFIVHLKDEMFVFLDSLHEEGFEYQDEVKNRLTSNFALAWNSIMEEYQINFDAFKIVYPPVPRQNNLCPILLLLRVIFVDCGVFTLKYMELWGPRVQLTNHFSQKDIQNIRIQYVNRLFFHPDNSVLGTGTKKLVIDFAQTMKLQSSNSERNRERGDHFGDFAVINARDSAAASIWRFRRSGVRVIRRAGS</sequence>
<proteinExistence type="inferred from homology"/>
<feature type="compositionally biased region" description="Polar residues" evidence="4">
    <location>
        <begin position="12"/>
        <end position="29"/>
    </location>
</feature>
<keyword evidence="3" id="KW-0378">Hydrolase</keyword>
<evidence type="ECO:0000256" key="2">
    <source>
        <dbReference type="ARBA" id="ARBA00022670"/>
    </source>
</evidence>
<feature type="transmembrane region" description="Helical" evidence="5">
    <location>
        <begin position="63"/>
        <end position="82"/>
    </location>
</feature>